<dbReference type="PANTHER" id="PTHR44591:SF14">
    <property type="entry name" value="PROTEIN PILG"/>
    <property type="match status" value="1"/>
</dbReference>
<gene>
    <name evidence="5" type="ORF">ACFFK0_23785</name>
</gene>
<dbReference type="RefSeq" id="WP_377472871.1">
    <property type="nucleotide sequence ID" value="NZ_JBHLWN010000095.1"/>
</dbReference>
<evidence type="ECO:0000313" key="6">
    <source>
        <dbReference type="Proteomes" id="UP001589776"/>
    </source>
</evidence>
<dbReference type="InterPro" id="IPR050595">
    <property type="entry name" value="Bact_response_regulator"/>
</dbReference>
<dbReference type="Proteomes" id="UP001589776">
    <property type="component" value="Unassembled WGS sequence"/>
</dbReference>
<dbReference type="Gene3D" id="3.40.50.2300">
    <property type="match status" value="1"/>
</dbReference>
<sequence length="123" mass="13728">MKVLIVEDSVFVQNVIRKAIIDQFPGCEVMTAGDGEKGYALYQEFQPDIMTTDLLMPNVTGQELVRRIRENDKTTRIIVISADVQKATKDEVEELGIVGFLNKPVTGDKVELLAKLIREAPHA</sequence>
<dbReference type="InterPro" id="IPR001789">
    <property type="entry name" value="Sig_transdc_resp-reg_receiver"/>
</dbReference>
<evidence type="ECO:0000259" key="4">
    <source>
        <dbReference type="PROSITE" id="PS50110"/>
    </source>
</evidence>
<protein>
    <submittedName>
        <fullName evidence="5">Response regulator transcription factor</fullName>
    </submittedName>
</protein>
<evidence type="ECO:0000256" key="1">
    <source>
        <dbReference type="ARBA" id="ARBA00022553"/>
    </source>
</evidence>
<evidence type="ECO:0000256" key="2">
    <source>
        <dbReference type="ARBA" id="ARBA00023012"/>
    </source>
</evidence>
<dbReference type="PROSITE" id="PS50110">
    <property type="entry name" value="RESPONSE_REGULATORY"/>
    <property type="match status" value="1"/>
</dbReference>
<dbReference type="InterPro" id="IPR011006">
    <property type="entry name" value="CheY-like_superfamily"/>
</dbReference>
<accession>A0ABV6DS08</accession>
<evidence type="ECO:0000313" key="5">
    <source>
        <dbReference type="EMBL" id="MFC0215419.1"/>
    </source>
</evidence>
<organism evidence="5 6">
    <name type="scientific">Paenibacillus chartarius</name>
    <dbReference type="NCBI Taxonomy" id="747481"/>
    <lineage>
        <taxon>Bacteria</taxon>
        <taxon>Bacillati</taxon>
        <taxon>Bacillota</taxon>
        <taxon>Bacilli</taxon>
        <taxon>Bacillales</taxon>
        <taxon>Paenibacillaceae</taxon>
        <taxon>Paenibacillus</taxon>
    </lineage>
</organism>
<dbReference type="SUPFAM" id="SSF52172">
    <property type="entry name" value="CheY-like"/>
    <property type="match status" value="1"/>
</dbReference>
<keyword evidence="6" id="KW-1185">Reference proteome</keyword>
<feature type="modified residue" description="4-aspartylphosphate" evidence="3">
    <location>
        <position position="53"/>
    </location>
</feature>
<dbReference type="SMART" id="SM00448">
    <property type="entry name" value="REC"/>
    <property type="match status" value="1"/>
</dbReference>
<dbReference type="Pfam" id="PF00072">
    <property type="entry name" value="Response_reg"/>
    <property type="match status" value="1"/>
</dbReference>
<proteinExistence type="predicted"/>
<dbReference type="CDD" id="cd00156">
    <property type="entry name" value="REC"/>
    <property type="match status" value="1"/>
</dbReference>
<dbReference type="PANTHER" id="PTHR44591">
    <property type="entry name" value="STRESS RESPONSE REGULATOR PROTEIN 1"/>
    <property type="match status" value="1"/>
</dbReference>
<evidence type="ECO:0000256" key="3">
    <source>
        <dbReference type="PROSITE-ProRule" id="PRU00169"/>
    </source>
</evidence>
<comment type="caution">
    <text evidence="5">The sequence shown here is derived from an EMBL/GenBank/DDBJ whole genome shotgun (WGS) entry which is preliminary data.</text>
</comment>
<feature type="domain" description="Response regulatory" evidence="4">
    <location>
        <begin position="2"/>
        <end position="118"/>
    </location>
</feature>
<reference evidence="5 6" key="1">
    <citation type="submission" date="2024-09" db="EMBL/GenBank/DDBJ databases">
        <authorList>
            <person name="Sun Q."/>
            <person name="Mori K."/>
        </authorList>
    </citation>
    <scope>NUCLEOTIDE SEQUENCE [LARGE SCALE GENOMIC DNA]</scope>
    <source>
        <strain evidence="5 6">CCM 7759</strain>
    </source>
</reference>
<keyword evidence="2" id="KW-0902">Two-component regulatory system</keyword>
<name>A0ABV6DS08_9BACL</name>
<dbReference type="EMBL" id="JBHLWN010000095">
    <property type="protein sequence ID" value="MFC0215419.1"/>
    <property type="molecule type" value="Genomic_DNA"/>
</dbReference>
<keyword evidence="1 3" id="KW-0597">Phosphoprotein</keyword>